<gene>
    <name evidence="1" type="ORF">J1N35_007361</name>
</gene>
<keyword evidence="2" id="KW-1185">Reference proteome</keyword>
<dbReference type="EMBL" id="JAIQCV010000003">
    <property type="protein sequence ID" value="KAH1113983.1"/>
    <property type="molecule type" value="Genomic_DNA"/>
</dbReference>
<evidence type="ECO:0008006" key="3">
    <source>
        <dbReference type="Google" id="ProtNLM"/>
    </source>
</evidence>
<dbReference type="Proteomes" id="UP000828251">
    <property type="component" value="Unassembled WGS sequence"/>
</dbReference>
<dbReference type="AlphaFoldDB" id="A0A9D4AFH6"/>
<evidence type="ECO:0000313" key="2">
    <source>
        <dbReference type="Proteomes" id="UP000828251"/>
    </source>
</evidence>
<accession>A0A9D4AFH6</accession>
<evidence type="ECO:0000313" key="1">
    <source>
        <dbReference type="EMBL" id="KAH1113983.1"/>
    </source>
</evidence>
<reference evidence="1 2" key="1">
    <citation type="journal article" date="2021" name="Plant Biotechnol. J.">
        <title>Multi-omics assisted identification of the key and species-specific regulatory components of drought-tolerant mechanisms in Gossypium stocksii.</title>
        <authorList>
            <person name="Yu D."/>
            <person name="Ke L."/>
            <person name="Zhang D."/>
            <person name="Wu Y."/>
            <person name="Sun Y."/>
            <person name="Mei J."/>
            <person name="Sun J."/>
            <person name="Sun Y."/>
        </authorList>
    </citation>
    <scope>NUCLEOTIDE SEQUENCE [LARGE SCALE GENOMIC DNA]</scope>
    <source>
        <strain evidence="2">cv. E1</strain>
        <tissue evidence="1">Leaf</tissue>
    </source>
</reference>
<comment type="caution">
    <text evidence="1">The sequence shown here is derived from an EMBL/GenBank/DDBJ whole genome shotgun (WGS) entry which is preliminary data.</text>
</comment>
<sequence length="120" mass="13721">MAIGDFNAILSEEDKKRISRTLLYLATRRSLRKIGSSDRQCSLVSSFSALLTNTSHLIKSDHRPILVNINSKFKLPIGRPFRFLAGWAQHQDFSNIINSHWHYNGDMYNTLDQLTSGLKN</sequence>
<name>A0A9D4AFH6_9ROSI</name>
<organism evidence="1 2">
    <name type="scientific">Gossypium stocksii</name>
    <dbReference type="NCBI Taxonomy" id="47602"/>
    <lineage>
        <taxon>Eukaryota</taxon>
        <taxon>Viridiplantae</taxon>
        <taxon>Streptophyta</taxon>
        <taxon>Embryophyta</taxon>
        <taxon>Tracheophyta</taxon>
        <taxon>Spermatophyta</taxon>
        <taxon>Magnoliopsida</taxon>
        <taxon>eudicotyledons</taxon>
        <taxon>Gunneridae</taxon>
        <taxon>Pentapetalae</taxon>
        <taxon>rosids</taxon>
        <taxon>malvids</taxon>
        <taxon>Malvales</taxon>
        <taxon>Malvaceae</taxon>
        <taxon>Malvoideae</taxon>
        <taxon>Gossypium</taxon>
    </lineage>
</organism>
<proteinExistence type="predicted"/>
<protein>
    <recommendedName>
        <fullName evidence="3">Endonuclease/exonuclease/phosphatase domain-containing protein</fullName>
    </recommendedName>
</protein>